<organism evidence="6 7">
    <name type="scientific">Streptoalloteichus hindustanus</name>
    <dbReference type="NCBI Taxonomy" id="2017"/>
    <lineage>
        <taxon>Bacteria</taxon>
        <taxon>Bacillati</taxon>
        <taxon>Actinomycetota</taxon>
        <taxon>Actinomycetes</taxon>
        <taxon>Pseudonocardiales</taxon>
        <taxon>Pseudonocardiaceae</taxon>
        <taxon>Streptoalloteichus</taxon>
    </lineage>
</organism>
<protein>
    <submittedName>
        <fullName evidence="6">Trypsin</fullName>
    </submittedName>
</protein>
<dbReference type="PRINTS" id="PR00722">
    <property type="entry name" value="CHYMOTRYPSIN"/>
</dbReference>
<feature type="signal peptide" evidence="4">
    <location>
        <begin position="1"/>
        <end position="41"/>
    </location>
</feature>
<gene>
    <name evidence="6" type="ORF">SAMN05444320_106372</name>
</gene>
<dbReference type="InterPro" id="IPR001314">
    <property type="entry name" value="Peptidase_S1A"/>
</dbReference>
<comment type="similarity">
    <text evidence="1">Belongs to the peptidase S1 family.</text>
</comment>
<dbReference type="PROSITE" id="PS50240">
    <property type="entry name" value="TRYPSIN_DOM"/>
    <property type="match status" value="1"/>
</dbReference>
<keyword evidence="3" id="KW-0378">Hydrolase</keyword>
<keyword evidence="7" id="KW-1185">Reference proteome</keyword>
<evidence type="ECO:0000256" key="1">
    <source>
        <dbReference type="ARBA" id="ARBA00007664"/>
    </source>
</evidence>
<dbReference type="FunFam" id="2.40.10.10:FF:000068">
    <property type="entry name" value="transmembrane protease serine 2"/>
    <property type="match status" value="1"/>
</dbReference>
<dbReference type="FunFam" id="2.40.10.10:FF:000002">
    <property type="entry name" value="Transmembrane protease serine"/>
    <property type="match status" value="1"/>
</dbReference>
<evidence type="ECO:0000256" key="3">
    <source>
        <dbReference type="RuleBase" id="RU363034"/>
    </source>
</evidence>
<evidence type="ECO:0000256" key="4">
    <source>
        <dbReference type="SAM" id="SignalP"/>
    </source>
</evidence>
<dbReference type="SUPFAM" id="SSF50494">
    <property type="entry name" value="Trypsin-like serine proteases"/>
    <property type="match status" value="1"/>
</dbReference>
<dbReference type="RefSeq" id="WP_083959875.1">
    <property type="nucleotide sequence ID" value="NZ_FQVN01000006.1"/>
</dbReference>
<dbReference type="OrthoDB" id="1496095at2"/>
<dbReference type="PANTHER" id="PTHR24276">
    <property type="entry name" value="POLYSERASE-RELATED"/>
    <property type="match status" value="1"/>
</dbReference>
<dbReference type="InterPro" id="IPR043504">
    <property type="entry name" value="Peptidase_S1_PA_chymotrypsin"/>
</dbReference>
<dbReference type="PROSITE" id="PS00135">
    <property type="entry name" value="TRYPSIN_SER"/>
    <property type="match status" value="1"/>
</dbReference>
<dbReference type="GO" id="GO:0004252">
    <property type="term" value="F:serine-type endopeptidase activity"/>
    <property type="evidence" value="ECO:0007669"/>
    <property type="project" value="InterPro"/>
</dbReference>
<dbReference type="InterPro" id="IPR050430">
    <property type="entry name" value="Peptidase_S1"/>
</dbReference>
<evidence type="ECO:0000313" key="7">
    <source>
        <dbReference type="Proteomes" id="UP000184501"/>
    </source>
</evidence>
<evidence type="ECO:0000256" key="2">
    <source>
        <dbReference type="ARBA" id="ARBA00023157"/>
    </source>
</evidence>
<dbReference type="Proteomes" id="UP000184501">
    <property type="component" value="Unassembled WGS sequence"/>
</dbReference>
<name>A0A1M5H2J5_STRHI</name>
<dbReference type="PANTHER" id="PTHR24276:SF98">
    <property type="entry name" value="FI18310P1-RELATED"/>
    <property type="match status" value="1"/>
</dbReference>
<dbReference type="InterPro" id="IPR033116">
    <property type="entry name" value="TRYPSIN_SER"/>
</dbReference>
<reference evidence="6 7" key="1">
    <citation type="submission" date="2016-11" db="EMBL/GenBank/DDBJ databases">
        <authorList>
            <person name="Jaros S."/>
            <person name="Januszkiewicz K."/>
            <person name="Wedrychowicz H."/>
        </authorList>
    </citation>
    <scope>NUCLEOTIDE SEQUENCE [LARGE SCALE GENOMIC DNA]</scope>
    <source>
        <strain evidence="6 7">DSM 44523</strain>
    </source>
</reference>
<dbReference type="InterPro" id="IPR001254">
    <property type="entry name" value="Trypsin_dom"/>
</dbReference>
<dbReference type="SMART" id="SM00020">
    <property type="entry name" value="Tryp_SPc"/>
    <property type="match status" value="1"/>
</dbReference>
<dbReference type="InterPro" id="IPR018114">
    <property type="entry name" value="TRYPSIN_HIS"/>
</dbReference>
<proteinExistence type="inferred from homology"/>
<keyword evidence="3" id="KW-0720">Serine protease</keyword>
<feature type="chain" id="PRO_5012680188" evidence="4">
    <location>
        <begin position="42"/>
        <end position="277"/>
    </location>
</feature>
<accession>A0A1M5H2J5</accession>
<dbReference type="Pfam" id="PF00089">
    <property type="entry name" value="Trypsin"/>
    <property type="match status" value="1"/>
</dbReference>
<dbReference type="GO" id="GO:0006508">
    <property type="term" value="P:proteolysis"/>
    <property type="evidence" value="ECO:0007669"/>
    <property type="project" value="UniProtKB-KW"/>
</dbReference>
<sequence length="277" mass="29448">MGNTARRRGGPRRMVRWVWSTAAAVVVAALSVVPATAPASASDGPDGRVVNGQPVSIEDFPWMVAVATPSGQPFCGGAVVAPQKVLTAAHCAEKAKANDLRVIAGRTDLQSEGGIVAKVVRTWSHPKFHDPTPYSNDVAVLTVDQDLSQSALRMPTRDRDRRLYDAGRKGVILGWGRTSEGGDASPRQLMGAMVSVLSDRTCEKAYGAEYLPDRMVCAGYERGGTDACQGDSGGPLVVDNRVIGIISWGTGCARPGKPGVYARVLTYSRQLSQEIQQ</sequence>
<keyword evidence="4" id="KW-0732">Signal</keyword>
<keyword evidence="2" id="KW-1015">Disulfide bond</keyword>
<dbReference type="EMBL" id="FQVN01000006">
    <property type="protein sequence ID" value="SHG10165.1"/>
    <property type="molecule type" value="Genomic_DNA"/>
</dbReference>
<dbReference type="PROSITE" id="PS00134">
    <property type="entry name" value="TRYPSIN_HIS"/>
    <property type="match status" value="1"/>
</dbReference>
<dbReference type="CDD" id="cd00190">
    <property type="entry name" value="Tryp_SPc"/>
    <property type="match status" value="1"/>
</dbReference>
<evidence type="ECO:0000313" key="6">
    <source>
        <dbReference type="EMBL" id="SHG10165.1"/>
    </source>
</evidence>
<dbReference type="InterPro" id="IPR009003">
    <property type="entry name" value="Peptidase_S1_PA"/>
</dbReference>
<feature type="domain" description="Peptidase S1" evidence="5">
    <location>
        <begin position="49"/>
        <end position="276"/>
    </location>
</feature>
<evidence type="ECO:0000259" key="5">
    <source>
        <dbReference type="PROSITE" id="PS50240"/>
    </source>
</evidence>
<keyword evidence="3" id="KW-0645">Protease</keyword>
<dbReference type="AlphaFoldDB" id="A0A1M5H2J5"/>
<dbReference type="Gene3D" id="2.40.10.10">
    <property type="entry name" value="Trypsin-like serine proteases"/>
    <property type="match status" value="2"/>
</dbReference>
<dbReference type="STRING" id="2017.SAMN05444320_106372"/>